<evidence type="ECO:0000256" key="6">
    <source>
        <dbReference type="SAM" id="Phobius"/>
    </source>
</evidence>
<evidence type="ECO:0000256" key="4">
    <source>
        <dbReference type="ARBA" id="ARBA00022989"/>
    </source>
</evidence>
<evidence type="ECO:0000313" key="8">
    <source>
        <dbReference type="EMBL" id="ASJ70252.1"/>
    </source>
</evidence>
<dbReference type="KEGG" id="gai:IMCC3135_00630"/>
<dbReference type="GO" id="GO:0022904">
    <property type="term" value="P:respiratory electron transport chain"/>
    <property type="evidence" value="ECO:0007669"/>
    <property type="project" value="InterPro"/>
</dbReference>
<evidence type="ECO:0000256" key="5">
    <source>
        <dbReference type="ARBA" id="ARBA00023136"/>
    </source>
</evidence>
<proteinExistence type="predicted"/>
<feature type="transmembrane region" description="Helical" evidence="6">
    <location>
        <begin position="29"/>
        <end position="51"/>
    </location>
</feature>
<dbReference type="Gene3D" id="1.20.950.20">
    <property type="entry name" value="Transmembrane di-heme cytochromes, Chain C"/>
    <property type="match status" value="1"/>
</dbReference>
<feature type="transmembrane region" description="Helical" evidence="6">
    <location>
        <begin position="126"/>
        <end position="144"/>
    </location>
</feature>
<dbReference type="Proteomes" id="UP000250079">
    <property type="component" value="Chromosome"/>
</dbReference>
<keyword evidence="2" id="KW-1003">Cell membrane</keyword>
<dbReference type="GO" id="GO:0020037">
    <property type="term" value="F:heme binding"/>
    <property type="evidence" value="ECO:0007669"/>
    <property type="project" value="TreeGrafter"/>
</dbReference>
<name>A0A2Z2NG69_9GAMM</name>
<dbReference type="EMBL" id="CP018632">
    <property type="protein sequence ID" value="ASJ70252.1"/>
    <property type="molecule type" value="Genomic_DNA"/>
</dbReference>
<dbReference type="PANTHER" id="PTHR30485:SF2">
    <property type="entry name" value="BLL0597 PROTEIN"/>
    <property type="match status" value="1"/>
</dbReference>
<evidence type="ECO:0000256" key="1">
    <source>
        <dbReference type="ARBA" id="ARBA00004651"/>
    </source>
</evidence>
<keyword evidence="5 6" id="KW-0472">Membrane</keyword>
<feature type="domain" description="Cytochrome b561 bacterial/Ni-hydrogenase" evidence="7">
    <location>
        <begin position="1"/>
        <end position="157"/>
    </location>
</feature>
<evidence type="ECO:0000313" key="9">
    <source>
        <dbReference type="Proteomes" id="UP000250079"/>
    </source>
</evidence>
<keyword evidence="4 6" id="KW-1133">Transmembrane helix</keyword>
<dbReference type="PANTHER" id="PTHR30485">
    <property type="entry name" value="NI/FE-HYDROGENASE 1 B-TYPE CYTOCHROME SUBUNIT"/>
    <property type="match status" value="1"/>
</dbReference>
<evidence type="ECO:0000259" key="7">
    <source>
        <dbReference type="Pfam" id="PF01292"/>
    </source>
</evidence>
<protein>
    <recommendedName>
        <fullName evidence="7">Cytochrome b561 bacterial/Ni-hydrogenase domain-containing protein</fullName>
    </recommendedName>
</protein>
<dbReference type="GO" id="GO:0009055">
    <property type="term" value="F:electron transfer activity"/>
    <property type="evidence" value="ECO:0007669"/>
    <property type="project" value="InterPro"/>
</dbReference>
<dbReference type="InterPro" id="IPR016174">
    <property type="entry name" value="Di-haem_cyt_TM"/>
</dbReference>
<reference evidence="8 9" key="1">
    <citation type="submission" date="2016-12" db="EMBL/GenBank/DDBJ databases">
        <authorList>
            <person name="Song W.-J."/>
            <person name="Kurnit D.M."/>
        </authorList>
    </citation>
    <scope>NUCLEOTIDE SEQUENCE [LARGE SCALE GENOMIC DNA]</scope>
    <source>
        <strain evidence="8 9">IMCC3135</strain>
    </source>
</reference>
<sequence length="168" mass="18959">MRFFHWSLVASFAIAWLSAEDWRDLHEWAGYSAALLIGTRLIWGLAGSYYARFQQFVRTPASVAAFLQAMRGRKEPRYIGHNPAGGYMIVALILAMLVTALTGWMYTLDAFWGVQWVMNIHDATATLMLMMVLIHVTGVLHASYRHKENLIKAMINGKKRGAEPGDIT</sequence>
<keyword evidence="9" id="KW-1185">Reference proteome</keyword>
<feature type="transmembrane region" description="Helical" evidence="6">
    <location>
        <begin position="84"/>
        <end position="106"/>
    </location>
</feature>
<dbReference type="GO" id="GO:0005886">
    <property type="term" value="C:plasma membrane"/>
    <property type="evidence" value="ECO:0007669"/>
    <property type="project" value="UniProtKB-SubCell"/>
</dbReference>
<dbReference type="Pfam" id="PF01292">
    <property type="entry name" value="Ni_hydr_CYTB"/>
    <property type="match status" value="1"/>
</dbReference>
<evidence type="ECO:0000256" key="3">
    <source>
        <dbReference type="ARBA" id="ARBA00022692"/>
    </source>
</evidence>
<gene>
    <name evidence="8" type="ORF">IMCC3135_00630</name>
</gene>
<keyword evidence="3 6" id="KW-0812">Transmembrane</keyword>
<comment type="subcellular location">
    <subcellularLocation>
        <location evidence="1">Cell membrane</location>
        <topology evidence="1">Multi-pass membrane protein</topology>
    </subcellularLocation>
</comment>
<dbReference type="InterPro" id="IPR051542">
    <property type="entry name" value="Hydrogenase_cytochrome"/>
</dbReference>
<dbReference type="InterPro" id="IPR011577">
    <property type="entry name" value="Cyt_b561_bac/Ni-Hgenase"/>
</dbReference>
<dbReference type="SUPFAM" id="SSF81342">
    <property type="entry name" value="Transmembrane di-heme cytochromes"/>
    <property type="match status" value="1"/>
</dbReference>
<evidence type="ECO:0000256" key="2">
    <source>
        <dbReference type="ARBA" id="ARBA00022475"/>
    </source>
</evidence>
<accession>A0A2Z2NG69</accession>
<dbReference type="AlphaFoldDB" id="A0A2Z2NG69"/>
<organism evidence="8 9">
    <name type="scientific">Granulosicoccus antarcticus IMCC3135</name>
    <dbReference type="NCBI Taxonomy" id="1192854"/>
    <lineage>
        <taxon>Bacteria</taxon>
        <taxon>Pseudomonadati</taxon>
        <taxon>Pseudomonadota</taxon>
        <taxon>Gammaproteobacteria</taxon>
        <taxon>Chromatiales</taxon>
        <taxon>Granulosicoccaceae</taxon>
        <taxon>Granulosicoccus</taxon>
    </lineage>
</organism>